<evidence type="ECO:0000256" key="7">
    <source>
        <dbReference type="SAM" id="MobiDB-lite"/>
    </source>
</evidence>
<keyword evidence="9" id="KW-1185">Reference proteome</keyword>
<evidence type="ECO:0000313" key="9">
    <source>
        <dbReference type="Proteomes" id="UP000822476"/>
    </source>
</evidence>
<dbReference type="OrthoDB" id="10250660at2759"/>
<dbReference type="GO" id="GO:0006396">
    <property type="term" value="P:RNA processing"/>
    <property type="evidence" value="ECO:0007669"/>
    <property type="project" value="InterPro"/>
</dbReference>
<feature type="active site" description="Nucleophile" evidence="6">
    <location>
        <position position="597"/>
    </location>
</feature>
<dbReference type="SUPFAM" id="SSF53335">
    <property type="entry name" value="S-adenosyl-L-methionine-dependent methyltransferases"/>
    <property type="match status" value="1"/>
</dbReference>
<evidence type="ECO:0000256" key="4">
    <source>
        <dbReference type="ARBA" id="ARBA00033763"/>
    </source>
</evidence>
<comment type="catalytic activity">
    <reaction evidence="5">
        <text>uridine(54) in tRNA + S-adenosyl-L-methionine = 5-methyluridine(54) in tRNA + S-adenosyl-L-homocysteine + H(+)</text>
        <dbReference type="Rhea" id="RHEA:42712"/>
        <dbReference type="Rhea" id="RHEA-COMP:10167"/>
        <dbReference type="Rhea" id="RHEA-COMP:10193"/>
        <dbReference type="ChEBI" id="CHEBI:15378"/>
        <dbReference type="ChEBI" id="CHEBI:57856"/>
        <dbReference type="ChEBI" id="CHEBI:59789"/>
        <dbReference type="ChEBI" id="CHEBI:65315"/>
        <dbReference type="ChEBI" id="CHEBI:74447"/>
        <dbReference type="EC" id="2.1.1.35"/>
    </reaction>
    <physiologicalReaction direction="left-to-right" evidence="5">
        <dbReference type="Rhea" id="RHEA:42713"/>
    </physiologicalReaction>
</comment>
<name>A0A8S9YSN5_9TREM</name>
<feature type="region of interest" description="Disordered" evidence="7">
    <location>
        <begin position="1"/>
        <end position="21"/>
    </location>
</feature>
<gene>
    <name evidence="8" type="ORF">EG68_05023</name>
</gene>
<dbReference type="CDD" id="cd12439">
    <property type="entry name" value="RRM_TRMT2A"/>
    <property type="match status" value="1"/>
</dbReference>
<comment type="caution">
    <text evidence="8">The sequence shown here is derived from an EMBL/GenBank/DDBJ whole genome shotgun (WGS) entry which is preliminary data.</text>
</comment>
<evidence type="ECO:0000256" key="5">
    <source>
        <dbReference type="ARBA" id="ARBA00047278"/>
    </source>
</evidence>
<evidence type="ECO:0000256" key="2">
    <source>
        <dbReference type="ARBA" id="ARBA00022679"/>
    </source>
</evidence>
<keyword evidence="2 6" id="KW-0808">Transferase</keyword>
<comment type="caution">
    <text evidence="6">Lacks conserved residue(s) required for the propagation of feature annotation.</text>
</comment>
<evidence type="ECO:0000256" key="6">
    <source>
        <dbReference type="PROSITE-ProRule" id="PRU01024"/>
    </source>
</evidence>
<accession>A0A8S9YSN5</accession>
<dbReference type="GO" id="GO:0030697">
    <property type="term" value="F:tRNA (uracil(54)-C5)-methyltransferase activity, S-adenosyl methionine-dependent"/>
    <property type="evidence" value="ECO:0007669"/>
    <property type="project" value="UniProtKB-EC"/>
</dbReference>
<dbReference type="PANTHER" id="PTHR45904">
    <property type="entry name" value="TRNA (URACIL-5-)-METHYLTRANSFERASE"/>
    <property type="match status" value="1"/>
</dbReference>
<dbReference type="InterPro" id="IPR035979">
    <property type="entry name" value="RBD_domain_sf"/>
</dbReference>
<protein>
    <recommendedName>
        <fullName evidence="4">tRNA (uracil(54)-C(5))-methyltransferase</fullName>
        <ecNumber evidence="4">2.1.1.35</ecNumber>
    </recommendedName>
</protein>
<feature type="binding site" evidence="6">
    <location>
        <position position="569"/>
    </location>
    <ligand>
        <name>S-adenosyl-L-methionine</name>
        <dbReference type="ChEBI" id="CHEBI:59789"/>
    </ligand>
</feature>
<dbReference type="EC" id="2.1.1.35" evidence="4"/>
<dbReference type="Gene3D" id="2.40.50.1070">
    <property type="match status" value="1"/>
</dbReference>
<proteinExistence type="inferred from homology"/>
<keyword evidence="1 6" id="KW-0489">Methyltransferase</keyword>
<dbReference type="GO" id="GO:0032259">
    <property type="term" value="P:methylation"/>
    <property type="evidence" value="ECO:0007669"/>
    <property type="project" value="UniProtKB-KW"/>
</dbReference>
<dbReference type="InterPro" id="IPR029063">
    <property type="entry name" value="SAM-dependent_MTases_sf"/>
</dbReference>
<dbReference type="InterPro" id="IPR034262">
    <property type="entry name" value="TRMT2A_RRM"/>
</dbReference>
<feature type="binding site" evidence="6">
    <location>
        <position position="519"/>
    </location>
    <ligand>
        <name>S-adenosyl-L-methionine</name>
        <dbReference type="ChEBI" id="CHEBI:59789"/>
    </ligand>
</feature>
<organism evidence="8 9">
    <name type="scientific">Paragonimus skrjabini miyazakii</name>
    <dbReference type="NCBI Taxonomy" id="59628"/>
    <lineage>
        <taxon>Eukaryota</taxon>
        <taxon>Metazoa</taxon>
        <taxon>Spiralia</taxon>
        <taxon>Lophotrochozoa</taxon>
        <taxon>Platyhelminthes</taxon>
        <taxon>Trematoda</taxon>
        <taxon>Digenea</taxon>
        <taxon>Plagiorchiida</taxon>
        <taxon>Troglotremata</taxon>
        <taxon>Troglotrematidae</taxon>
        <taxon>Paragonimus</taxon>
    </lineage>
</organism>
<dbReference type="PROSITE" id="PS51687">
    <property type="entry name" value="SAM_MT_RNA_M5U"/>
    <property type="match status" value="1"/>
</dbReference>
<dbReference type="Proteomes" id="UP000822476">
    <property type="component" value="Unassembled WGS sequence"/>
</dbReference>
<dbReference type="InterPro" id="IPR012677">
    <property type="entry name" value="Nucleotide-bd_a/b_plait_sf"/>
</dbReference>
<dbReference type="AlphaFoldDB" id="A0A8S9YSN5"/>
<dbReference type="PROSITE" id="PS01231">
    <property type="entry name" value="TRMA_2"/>
    <property type="match status" value="1"/>
</dbReference>
<dbReference type="CDD" id="cd02440">
    <property type="entry name" value="AdoMet_MTases"/>
    <property type="match status" value="1"/>
</dbReference>
<dbReference type="InterPro" id="IPR010280">
    <property type="entry name" value="U5_MeTrfase_fam"/>
</dbReference>
<comment type="similarity">
    <text evidence="6">Belongs to the class I-like SAM-binding methyltransferase superfamily. RNA M5U methyltransferase family.</text>
</comment>
<keyword evidence="3 6" id="KW-0949">S-adenosyl-L-methionine</keyword>
<reference evidence="8" key="1">
    <citation type="submission" date="2019-07" db="EMBL/GenBank/DDBJ databases">
        <title>Annotation for the trematode Paragonimus miyazaki's.</title>
        <authorList>
            <person name="Choi Y.-J."/>
        </authorList>
    </citation>
    <scope>NUCLEOTIDE SEQUENCE</scope>
    <source>
        <strain evidence="8">Japan</strain>
    </source>
</reference>
<feature type="binding site" evidence="6">
    <location>
        <position position="442"/>
    </location>
    <ligand>
        <name>S-adenosyl-L-methionine</name>
        <dbReference type="ChEBI" id="CHEBI:59789"/>
    </ligand>
</feature>
<evidence type="ECO:0000256" key="1">
    <source>
        <dbReference type="ARBA" id="ARBA00022603"/>
    </source>
</evidence>
<dbReference type="EMBL" id="JTDE01002257">
    <property type="protein sequence ID" value="KAF7257624.1"/>
    <property type="molecule type" value="Genomic_DNA"/>
</dbReference>
<dbReference type="InterPro" id="IPR030391">
    <property type="entry name" value="MeTrfase_TrmA_CS"/>
</dbReference>
<evidence type="ECO:0000313" key="8">
    <source>
        <dbReference type="EMBL" id="KAF7257624.1"/>
    </source>
</evidence>
<sequence>MITDKSVSDVAHEHPVTEDLVTTDPPKQCTCFELLHSGQHARRGESRPLLGCDHPDCPYRYLQRDTFTSEAFKIQVKNIHRYTGFKQLKKLLDTLNVKYRKVKLLKDVTFITMSSVKDRDAAITILNGHVWRGQTLEAKVAAGRADPLLEKKHRAIDKPEVTDAKRSRICEEIFDGTDPTDLLRDTVTPLWRMPYDPDQIAEKRSTLLTTLAIMRSRLIDCNSRIEFSLTDSDSVERDSFNNACVCQLLDTIRSPIITNYRNKSELTIGKDLDGRGPVIGFRYSKYRDGLTAVGCFHGCNILPRATMDMLDHLQKFLDSYVSACPVSEPTMDPPLDTLNPTTHQGHWRQVVSRESRNGDLLLLVDIHPQNLSRDEIQRISDRLTRWFTDCDKPKVTSLFLATRTRTSESFDATNTKLLWGKDHIVERCCDLNFRVSPTAFFQVNTLAAELLYEEIAKFASGAYDHLIPKLKFNGPNATVPDHGAICKTLGDTILLDVCCGTGTIALCLAKHFDRVIGIELVASAVEDAKQNAEVNGITNASFHCGPADKVLNNLLSTLPSDSTVVAVVDPPRSGLHTAVAQCLRRCVRLQRIIFVSCNLEAAMQDFVDFVRPTSNRFQGAPFVPLLAKPVDLFPQTRHIEVILLLQRVCSGKRDQLV</sequence>
<evidence type="ECO:0000256" key="3">
    <source>
        <dbReference type="ARBA" id="ARBA00022691"/>
    </source>
</evidence>
<dbReference type="PANTHER" id="PTHR45904:SF2">
    <property type="entry name" value="TRNA (URACIL-5-)-METHYLTRANSFERASE HOMOLOG A"/>
    <property type="match status" value="1"/>
</dbReference>
<dbReference type="Gene3D" id="3.40.50.150">
    <property type="entry name" value="Vaccinia Virus protein VP39"/>
    <property type="match status" value="1"/>
</dbReference>
<feature type="compositionally biased region" description="Basic and acidic residues" evidence="7">
    <location>
        <begin position="1"/>
        <end position="17"/>
    </location>
</feature>
<dbReference type="InterPro" id="IPR045850">
    <property type="entry name" value="TRM2_met"/>
</dbReference>
<dbReference type="Gene3D" id="3.30.70.330">
    <property type="match status" value="1"/>
</dbReference>
<dbReference type="GO" id="GO:0003723">
    <property type="term" value="F:RNA binding"/>
    <property type="evidence" value="ECO:0007669"/>
    <property type="project" value="TreeGrafter"/>
</dbReference>
<dbReference type="SUPFAM" id="SSF54928">
    <property type="entry name" value="RNA-binding domain, RBD"/>
    <property type="match status" value="1"/>
</dbReference>
<dbReference type="Pfam" id="PF05958">
    <property type="entry name" value="tRNA_U5-meth_tr"/>
    <property type="match status" value="1"/>
</dbReference>